<gene>
    <name evidence="4" type="ORF">K491DRAFT_585633</name>
</gene>
<dbReference type="Gene3D" id="3.90.25.10">
    <property type="entry name" value="UDP-galactose 4-epimerase, domain 1"/>
    <property type="match status" value="1"/>
</dbReference>
<evidence type="ECO:0000256" key="2">
    <source>
        <dbReference type="ARBA" id="ARBA00023002"/>
    </source>
</evidence>
<dbReference type="CDD" id="cd05259">
    <property type="entry name" value="PCBER_SDR_a"/>
    <property type="match status" value="1"/>
</dbReference>
<keyword evidence="2" id="KW-0560">Oxidoreductase</keyword>
<dbReference type="InterPro" id="IPR036291">
    <property type="entry name" value="NAD(P)-bd_dom_sf"/>
</dbReference>
<dbReference type="OrthoDB" id="9984533at2759"/>
<dbReference type="PANTHER" id="PTHR47706:SF9">
    <property type="entry name" value="NMRA-LIKE DOMAIN-CONTAINING PROTEIN-RELATED"/>
    <property type="match status" value="1"/>
</dbReference>
<proteinExistence type="predicted"/>
<evidence type="ECO:0000313" key="4">
    <source>
        <dbReference type="EMBL" id="KAF2662142.1"/>
    </source>
</evidence>
<evidence type="ECO:0000256" key="1">
    <source>
        <dbReference type="ARBA" id="ARBA00022857"/>
    </source>
</evidence>
<dbReference type="EMBL" id="MU004290">
    <property type="protein sequence ID" value="KAF2662142.1"/>
    <property type="molecule type" value="Genomic_DNA"/>
</dbReference>
<accession>A0A6A6TQR0</accession>
<dbReference type="InterPro" id="IPR008030">
    <property type="entry name" value="NmrA-like"/>
</dbReference>
<evidence type="ECO:0000313" key="5">
    <source>
        <dbReference type="Proteomes" id="UP000799324"/>
    </source>
</evidence>
<dbReference type="GO" id="GO:0016491">
    <property type="term" value="F:oxidoreductase activity"/>
    <property type="evidence" value="ECO:0007669"/>
    <property type="project" value="UniProtKB-KW"/>
</dbReference>
<keyword evidence="5" id="KW-1185">Reference proteome</keyword>
<dbReference type="Gene3D" id="3.40.50.720">
    <property type="entry name" value="NAD(P)-binding Rossmann-like Domain"/>
    <property type="match status" value="1"/>
</dbReference>
<dbReference type="Pfam" id="PF05368">
    <property type="entry name" value="NmrA"/>
    <property type="match status" value="1"/>
</dbReference>
<name>A0A6A6TQR0_9PLEO</name>
<dbReference type="InterPro" id="IPR051609">
    <property type="entry name" value="NmrA/Isoflavone_reductase-like"/>
</dbReference>
<evidence type="ECO:0000259" key="3">
    <source>
        <dbReference type="Pfam" id="PF05368"/>
    </source>
</evidence>
<feature type="domain" description="NmrA-like" evidence="3">
    <location>
        <begin position="6"/>
        <end position="133"/>
    </location>
</feature>
<dbReference type="PANTHER" id="PTHR47706">
    <property type="entry name" value="NMRA-LIKE FAMILY PROTEIN"/>
    <property type="match status" value="1"/>
</dbReference>
<dbReference type="AlphaFoldDB" id="A0A6A6TQR0"/>
<dbReference type="Proteomes" id="UP000799324">
    <property type="component" value="Unassembled WGS sequence"/>
</dbReference>
<organism evidence="4 5">
    <name type="scientific">Lophiostoma macrostomum CBS 122681</name>
    <dbReference type="NCBI Taxonomy" id="1314788"/>
    <lineage>
        <taxon>Eukaryota</taxon>
        <taxon>Fungi</taxon>
        <taxon>Dikarya</taxon>
        <taxon>Ascomycota</taxon>
        <taxon>Pezizomycotina</taxon>
        <taxon>Dothideomycetes</taxon>
        <taxon>Pleosporomycetidae</taxon>
        <taxon>Pleosporales</taxon>
        <taxon>Lophiostomataceae</taxon>
        <taxon>Lophiostoma</taxon>
    </lineage>
</organism>
<sequence length="309" mass="33967">MSTPISNIALIGASGMLGPSILAALRAHPTFTPFVLNRHSSKSIYPKTRVITIPDDLNIPELTTLLKEAEIDALVIAIAGSHVEPQKKLIEAAFNAGVKRVIPAEFGSCDSADERTNQILPLMEGKKRVRDILIDVSKRGCEGEGVEELTWTSLVPGHFFDAGLGYGLLKFDVRKRKAYLIDGGDVKFSASNLGFIADAVVRILERYEETANRMLYVHSHYVTQKEVLASLEKATGDKFEVSEESSEEVIRKARPKLLEGDHDAMEETVAVHGLVASDWSQNKGFANELLGLKEEDLDEVVKRVVGELK</sequence>
<protein>
    <submittedName>
        <fullName evidence="4">NAD(P)-binding protein</fullName>
    </submittedName>
</protein>
<dbReference type="SUPFAM" id="SSF51735">
    <property type="entry name" value="NAD(P)-binding Rossmann-fold domains"/>
    <property type="match status" value="1"/>
</dbReference>
<reference evidence="4" key="1">
    <citation type="journal article" date="2020" name="Stud. Mycol.">
        <title>101 Dothideomycetes genomes: a test case for predicting lifestyles and emergence of pathogens.</title>
        <authorList>
            <person name="Haridas S."/>
            <person name="Albert R."/>
            <person name="Binder M."/>
            <person name="Bloem J."/>
            <person name="Labutti K."/>
            <person name="Salamov A."/>
            <person name="Andreopoulos B."/>
            <person name="Baker S."/>
            <person name="Barry K."/>
            <person name="Bills G."/>
            <person name="Bluhm B."/>
            <person name="Cannon C."/>
            <person name="Castanera R."/>
            <person name="Culley D."/>
            <person name="Daum C."/>
            <person name="Ezra D."/>
            <person name="Gonzalez J."/>
            <person name="Henrissat B."/>
            <person name="Kuo A."/>
            <person name="Liang C."/>
            <person name="Lipzen A."/>
            <person name="Lutzoni F."/>
            <person name="Magnuson J."/>
            <person name="Mondo S."/>
            <person name="Nolan M."/>
            <person name="Ohm R."/>
            <person name="Pangilinan J."/>
            <person name="Park H.-J."/>
            <person name="Ramirez L."/>
            <person name="Alfaro M."/>
            <person name="Sun H."/>
            <person name="Tritt A."/>
            <person name="Yoshinaga Y."/>
            <person name="Zwiers L.-H."/>
            <person name="Turgeon B."/>
            <person name="Goodwin S."/>
            <person name="Spatafora J."/>
            <person name="Crous P."/>
            <person name="Grigoriev I."/>
        </authorList>
    </citation>
    <scope>NUCLEOTIDE SEQUENCE</scope>
    <source>
        <strain evidence="4">CBS 122681</strain>
    </source>
</reference>
<dbReference type="InterPro" id="IPR045312">
    <property type="entry name" value="PCBER-like"/>
</dbReference>
<keyword evidence="1" id="KW-0521">NADP</keyword>